<feature type="domain" description="HPt" evidence="2">
    <location>
        <begin position="20"/>
        <end position="113"/>
    </location>
</feature>
<dbReference type="AlphaFoldDB" id="A0A1W6LQE4"/>
<dbReference type="InterPro" id="IPR008207">
    <property type="entry name" value="Sig_transdc_His_kin_Hpt_dom"/>
</dbReference>
<accession>A0A1W6LQE4</accession>
<dbReference type="KEGG" id="pbp:STSP1_02378"/>
<name>A0A1W6LQE4_9BACT</name>
<evidence type="ECO:0000259" key="2">
    <source>
        <dbReference type="PROSITE" id="PS50894"/>
    </source>
</evidence>
<dbReference type="RefSeq" id="WP_161491733.1">
    <property type="nucleotide sequence ID" value="NZ_CP021023.1"/>
</dbReference>
<organism evidence="3 4">
    <name type="scientific">Sedimentisphaera salicampi</name>
    <dbReference type="NCBI Taxonomy" id="1941349"/>
    <lineage>
        <taxon>Bacteria</taxon>
        <taxon>Pseudomonadati</taxon>
        <taxon>Planctomycetota</taxon>
        <taxon>Phycisphaerae</taxon>
        <taxon>Sedimentisphaerales</taxon>
        <taxon>Sedimentisphaeraceae</taxon>
        <taxon>Sedimentisphaera</taxon>
    </lineage>
</organism>
<protein>
    <submittedName>
        <fullName evidence="3">Hpt domain protein</fullName>
    </submittedName>
</protein>
<dbReference type="GO" id="GO:0009927">
    <property type="term" value="F:histidine phosphotransfer kinase activity"/>
    <property type="evidence" value="ECO:0007669"/>
    <property type="project" value="InterPro"/>
</dbReference>
<reference evidence="4" key="1">
    <citation type="submission" date="2017-04" db="EMBL/GenBank/DDBJ databases">
        <title>Comparative genomics and description of representatives of a novel lineage of planctomycetes thriving in anoxic sediments.</title>
        <authorList>
            <person name="Spring S."/>
            <person name="Bunk B."/>
            <person name="Sproer C."/>
        </authorList>
    </citation>
    <scope>NUCLEOTIDE SEQUENCE [LARGE SCALE GENOMIC DNA]</scope>
    <source>
        <strain evidence="4">ST-PulAB-D4</strain>
    </source>
</reference>
<dbReference type="GO" id="GO:0000160">
    <property type="term" value="P:phosphorelay signal transduction system"/>
    <property type="evidence" value="ECO:0007669"/>
    <property type="project" value="InterPro"/>
</dbReference>
<sequence>MGYTENSLLSLDSLSEYCSSPDIVEELVEVFVEDGKYCLQKIAEGLRRKDCPQVRLYAHRIKGSARYIAAEKLSEAASKLENASEQSPCGELSDYHEELKNAFFDVVHYFENSDWKSQLKN</sequence>
<dbReference type="CDD" id="cd00088">
    <property type="entry name" value="HPT"/>
    <property type="match status" value="1"/>
</dbReference>
<keyword evidence="4" id="KW-1185">Reference proteome</keyword>
<dbReference type="Pfam" id="PF01627">
    <property type="entry name" value="Hpt"/>
    <property type="match status" value="1"/>
</dbReference>
<gene>
    <name evidence="3" type="ORF">STSP1_02378</name>
</gene>
<dbReference type="Proteomes" id="UP000193334">
    <property type="component" value="Chromosome"/>
</dbReference>
<dbReference type="SUPFAM" id="SSF47226">
    <property type="entry name" value="Histidine-containing phosphotransfer domain, HPT domain"/>
    <property type="match status" value="1"/>
</dbReference>
<dbReference type="PROSITE" id="PS50894">
    <property type="entry name" value="HPT"/>
    <property type="match status" value="1"/>
</dbReference>
<dbReference type="InterPro" id="IPR036641">
    <property type="entry name" value="HPT_dom_sf"/>
</dbReference>
<dbReference type="PANTHER" id="PTHR28242">
    <property type="entry name" value="PHOSPHORELAY INTERMEDIATE PROTEIN YPD1"/>
    <property type="match status" value="1"/>
</dbReference>
<evidence type="ECO:0000313" key="3">
    <source>
        <dbReference type="EMBL" id="ARN57952.1"/>
    </source>
</evidence>
<feature type="modified residue" description="Phosphohistidine" evidence="1">
    <location>
        <position position="59"/>
    </location>
</feature>
<proteinExistence type="predicted"/>
<dbReference type="STRING" id="1941349.STSP1_02378"/>
<dbReference type="EMBL" id="CP021023">
    <property type="protein sequence ID" value="ARN57952.1"/>
    <property type="molecule type" value="Genomic_DNA"/>
</dbReference>
<evidence type="ECO:0000313" key="4">
    <source>
        <dbReference type="Proteomes" id="UP000193334"/>
    </source>
</evidence>
<dbReference type="GO" id="GO:0043424">
    <property type="term" value="F:protein histidine kinase binding"/>
    <property type="evidence" value="ECO:0007669"/>
    <property type="project" value="InterPro"/>
</dbReference>
<evidence type="ECO:0000256" key="1">
    <source>
        <dbReference type="PROSITE-ProRule" id="PRU00110"/>
    </source>
</evidence>
<dbReference type="Gene3D" id="1.20.120.160">
    <property type="entry name" value="HPT domain"/>
    <property type="match status" value="1"/>
</dbReference>
<dbReference type="InterPro" id="IPR045871">
    <property type="entry name" value="AHP1-5/YPD1"/>
</dbReference>
<keyword evidence="1" id="KW-0597">Phosphoprotein</keyword>
<dbReference type="PANTHER" id="PTHR28242:SF52">
    <property type="entry name" value="PHOSPHORELAY INTERMEDIATE PROTEIN YPD1"/>
    <property type="match status" value="1"/>
</dbReference>